<dbReference type="InterPro" id="IPR038140">
    <property type="entry name" value="DotD_sf"/>
</dbReference>
<dbReference type="Pfam" id="PF16816">
    <property type="entry name" value="DotD"/>
    <property type="match status" value="1"/>
</dbReference>
<dbReference type="InterPro" id="IPR031817">
    <property type="entry name" value="DotD"/>
</dbReference>
<comment type="caution">
    <text evidence="1">The sequence shown here is derived from an EMBL/GenBank/DDBJ whole genome shotgun (WGS) entry which is preliminary data.</text>
</comment>
<dbReference type="RefSeq" id="WP_082401316.1">
    <property type="nucleotide sequence ID" value="NZ_CYTK01000012.1"/>
</dbReference>
<dbReference type="Proteomes" id="UP000044098">
    <property type="component" value="Unassembled WGS sequence"/>
</dbReference>
<organism evidence="1 2">
    <name type="scientific">Achromobacter aegrifaciens</name>
    <dbReference type="NCBI Taxonomy" id="1287736"/>
    <lineage>
        <taxon>Bacteria</taxon>
        <taxon>Pseudomonadati</taxon>
        <taxon>Pseudomonadota</taxon>
        <taxon>Betaproteobacteria</taxon>
        <taxon>Burkholderiales</taxon>
        <taxon>Alcaligenaceae</taxon>
        <taxon>Achromobacter</taxon>
    </lineage>
</organism>
<dbReference type="PROSITE" id="PS51257">
    <property type="entry name" value="PROKAR_LIPOPROTEIN"/>
    <property type="match status" value="1"/>
</dbReference>
<proteinExistence type="predicted"/>
<sequence length="157" mass="17339">MARPHGFPKFPHFKQLLRITAAVAVVVTTGCSSQSQNLGKPGETAKAVRLQLEGALGRVQSQPTWSDAADNAAPRPNFASDSISVAWQGDAAVFLNEVARQRFLKFTVTGPQPRMPIYIFVNATQMAYLDLLRDVDKQFGQRANVVLGDGYMELRYR</sequence>
<protein>
    <submittedName>
        <fullName evidence="1">Uncharacterized protein</fullName>
    </submittedName>
</protein>
<dbReference type="Gene3D" id="3.55.50.60">
    <property type="entry name" value="DotD protein"/>
    <property type="match status" value="1"/>
</dbReference>
<dbReference type="EMBL" id="CYTK01000012">
    <property type="protein sequence ID" value="CUJ71330.1"/>
    <property type="molecule type" value="Genomic_DNA"/>
</dbReference>
<reference evidence="1 2" key="1">
    <citation type="submission" date="2015-09" db="EMBL/GenBank/DDBJ databases">
        <authorList>
            <consortium name="Pathogen Informatics"/>
        </authorList>
    </citation>
    <scope>NUCLEOTIDE SEQUENCE [LARGE SCALE GENOMIC DNA]</scope>
    <source>
        <strain evidence="1 2">2789STDY5608625</strain>
    </source>
</reference>
<evidence type="ECO:0000313" key="2">
    <source>
        <dbReference type="Proteomes" id="UP000044098"/>
    </source>
</evidence>
<dbReference type="AlphaFoldDB" id="A0AAD2KLW2"/>
<evidence type="ECO:0000313" key="1">
    <source>
        <dbReference type="EMBL" id="CUJ71330.1"/>
    </source>
</evidence>
<name>A0AAD2KLW2_ACHAE</name>
<gene>
    <name evidence="1" type="ORF">ERS370000_05452</name>
</gene>
<accession>A0AAD2KLW2</accession>